<dbReference type="GeneID" id="81382106"/>
<dbReference type="RefSeq" id="XP_056502351.1">
    <property type="nucleotide sequence ID" value="XM_056642939.1"/>
</dbReference>
<comment type="caution">
    <text evidence="2">The sequence shown here is derived from an EMBL/GenBank/DDBJ whole genome shotgun (WGS) entry which is preliminary data.</text>
</comment>
<evidence type="ECO:0000313" key="2">
    <source>
        <dbReference type="EMBL" id="KAJ5234851.1"/>
    </source>
</evidence>
<dbReference type="OrthoDB" id="4757095at2759"/>
<sequence>MARMKQGVFSWEDVITQRYQSNKPAALRHRIIPTIEFPAQQPQSRLLSLPHELRLMIWESVLGNHRLHIIQRSPQRLGCIVCPLNTTEIPVKPSRAGNGFCEICQGGGIPQPAKEADLIRADRGNEKLLALALTCRQISLESTRLLYTLNTFEFSNPWTLPYFRPTLLLESWEAIRSVELRWAFPGHWLPTKDPVRTVYVDAGRTQWIETCSTLNKLPGLSSFVLVLGSSWFSEPVEKLPVFLEPLRGLHVQLSRSCSPCRVDTDILDISAHGREYTEVETCHQSSENVASGKLGPVAMPTWELRLQGQRHYLYELGRVRDDLRRKRIDCAISLL</sequence>
<dbReference type="Proteomes" id="UP001147733">
    <property type="component" value="Unassembled WGS sequence"/>
</dbReference>
<dbReference type="PANTHER" id="PTHR38790:SF9">
    <property type="entry name" value="F-BOX DOMAIN-CONTAINING PROTEIN"/>
    <property type="match status" value="1"/>
</dbReference>
<evidence type="ECO:0000259" key="1">
    <source>
        <dbReference type="Pfam" id="PF24864"/>
    </source>
</evidence>
<reference evidence="2" key="2">
    <citation type="journal article" date="2023" name="IMA Fungus">
        <title>Comparative genomic study of the Penicillium genus elucidates a diverse pangenome and 15 lateral gene transfer events.</title>
        <authorList>
            <person name="Petersen C."/>
            <person name="Sorensen T."/>
            <person name="Nielsen M.R."/>
            <person name="Sondergaard T.E."/>
            <person name="Sorensen J.L."/>
            <person name="Fitzpatrick D.A."/>
            <person name="Frisvad J.C."/>
            <person name="Nielsen K.L."/>
        </authorList>
    </citation>
    <scope>NUCLEOTIDE SEQUENCE</scope>
    <source>
        <strain evidence="2">IBT 23319</strain>
    </source>
</reference>
<evidence type="ECO:0000313" key="3">
    <source>
        <dbReference type="Proteomes" id="UP001147733"/>
    </source>
</evidence>
<organism evidence="2 3">
    <name type="scientific">Penicillium citrinum</name>
    <dbReference type="NCBI Taxonomy" id="5077"/>
    <lineage>
        <taxon>Eukaryota</taxon>
        <taxon>Fungi</taxon>
        <taxon>Dikarya</taxon>
        <taxon>Ascomycota</taxon>
        <taxon>Pezizomycotina</taxon>
        <taxon>Eurotiomycetes</taxon>
        <taxon>Eurotiomycetidae</taxon>
        <taxon>Eurotiales</taxon>
        <taxon>Aspergillaceae</taxon>
        <taxon>Penicillium</taxon>
    </lineage>
</organism>
<feature type="domain" description="DUF7730" evidence="1">
    <location>
        <begin position="40"/>
        <end position="249"/>
    </location>
</feature>
<proteinExistence type="predicted"/>
<name>A0A9W9P406_PENCI</name>
<gene>
    <name evidence="2" type="ORF">N7469_004019</name>
</gene>
<dbReference type="AlphaFoldDB" id="A0A9W9P406"/>
<dbReference type="PANTHER" id="PTHR38790">
    <property type="entry name" value="2EXR DOMAIN-CONTAINING PROTEIN-RELATED"/>
    <property type="match status" value="1"/>
</dbReference>
<dbReference type="Pfam" id="PF24864">
    <property type="entry name" value="DUF7730"/>
    <property type="match status" value="1"/>
</dbReference>
<keyword evidence="3" id="KW-1185">Reference proteome</keyword>
<accession>A0A9W9P406</accession>
<protein>
    <recommendedName>
        <fullName evidence="1">DUF7730 domain-containing protein</fullName>
    </recommendedName>
</protein>
<dbReference type="EMBL" id="JAPQKT010000003">
    <property type="protein sequence ID" value="KAJ5234851.1"/>
    <property type="molecule type" value="Genomic_DNA"/>
</dbReference>
<dbReference type="InterPro" id="IPR056632">
    <property type="entry name" value="DUF7730"/>
</dbReference>
<reference evidence="2" key="1">
    <citation type="submission" date="2022-11" db="EMBL/GenBank/DDBJ databases">
        <authorList>
            <person name="Petersen C."/>
        </authorList>
    </citation>
    <scope>NUCLEOTIDE SEQUENCE</scope>
    <source>
        <strain evidence="2">IBT 23319</strain>
    </source>
</reference>